<sequence length="431" mass="50275">MAVFRTEYRLDVFMKRIVLLVGGVETLAYFSIQMGNEWKRMGYKVFYFDLEDEMNSAKKLRRFIKPGETVLVTFNFEGLEKEAGVYREGIGYVWDEYAVPCYNIAVDHPYYYHERLADLPEKYYHISIDRLHEAYFKQFYPEFTHRGFLPLAGSRLEELCKPNTGKEDGKQPVEYPAEAIRKPVEKKYNVIMTGNFTPTSFCEPYIHWINDEYAAFYQGIIDDIIAHPHRTVEEVALEHCEREMGENTYKDLRMALHRMIFIDIYVRNYWRREAVKVLVDAGIQVDVFGKGWDELTCGHPENMILHPQTTSEECLKAIAASKISLNVMPWFKDGAHDRVFNSILNGTVSVTDTSKYLCGELKEGQGVCYYDLAHMEKLPELVRDLLADDARREEIVRAGIPVVEEKHTWIRRAHQLLEWIEEDAGAADRKD</sequence>
<gene>
    <name evidence="3" type="ORF">RIL183_06921</name>
</gene>
<keyword evidence="1" id="KW-1133">Transmembrane helix</keyword>
<feature type="domain" description="Spore protein YkvP/CgeB glycosyl transferase-like" evidence="2">
    <location>
        <begin position="272"/>
        <end position="418"/>
    </location>
</feature>
<evidence type="ECO:0000313" key="3">
    <source>
        <dbReference type="EMBL" id="CRL42505.1"/>
    </source>
</evidence>
<reference evidence="4" key="1">
    <citation type="submission" date="2015-05" db="EMBL/GenBank/DDBJ databases">
        <authorList>
            <consortium name="Pathogen Informatics"/>
        </authorList>
    </citation>
    <scope>NUCLEOTIDE SEQUENCE [LARGE SCALE GENOMIC DNA]</scope>
    <source>
        <strain evidence="4">L1-83</strain>
    </source>
</reference>
<dbReference type="AlphaFoldDB" id="A0A0M6WY18"/>
<evidence type="ECO:0000313" key="4">
    <source>
        <dbReference type="Proteomes" id="UP000049828"/>
    </source>
</evidence>
<protein>
    <recommendedName>
        <fullName evidence="2">Spore protein YkvP/CgeB glycosyl transferase-like domain-containing protein</fullName>
    </recommendedName>
</protein>
<proteinExistence type="predicted"/>
<dbReference type="EMBL" id="CVRS01000105">
    <property type="protein sequence ID" value="CRL42505.1"/>
    <property type="molecule type" value="Genomic_DNA"/>
</dbReference>
<evidence type="ECO:0000259" key="2">
    <source>
        <dbReference type="Pfam" id="PF13524"/>
    </source>
</evidence>
<keyword evidence="4" id="KW-1185">Reference proteome</keyword>
<keyword evidence="1" id="KW-0812">Transmembrane</keyword>
<dbReference type="Pfam" id="PF13524">
    <property type="entry name" value="Glyco_trans_1_2"/>
    <property type="match status" value="1"/>
</dbReference>
<accession>A0A0M6WY18</accession>
<organism evidence="3 4">
    <name type="scientific">Roseburia inulinivorans</name>
    <dbReference type="NCBI Taxonomy" id="360807"/>
    <lineage>
        <taxon>Bacteria</taxon>
        <taxon>Bacillati</taxon>
        <taxon>Bacillota</taxon>
        <taxon>Clostridia</taxon>
        <taxon>Lachnospirales</taxon>
        <taxon>Lachnospiraceae</taxon>
        <taxon>Roseburia</taxon>
    </lineage>
</organism>
<name>A0A0M6WY18_9FIRM</name>
<dbReference type="STRING" id="360807.ERS852392_01643"/>
<evidence type="ECO:0000256" key="1">
    <source>
        <dbReference type="SAM" id="Phobius"/>
    </source>
</evidence>
<feature type="transmembrane region" description="Helical" evidence="1">
    <location>
        <begin position="12"/>
        <end position="32"/>
    </location>
</feature>
<dbReference type="Proteomes" id="UP000049828">
    <property type="component" value="Unassembled WGS sequence"/>
</dbReference>
<keyword evidence="1" id="KW-0472">Membrane</keyword>
<dbReference type="InterPro" id="IPR055259">
    <property type="entry name" value="YkvP/CgeB_Glyco_trans-like"/>
</dbReference>